<accession>A0A2I0IDU3</accession>
<keyword evidence="3" id="KW-1185">Reference proteome</keyword>
<dbReference type="STRING" id="22663.A0A2I0IDU3"/>
<proteinExistence type="predicted"/>
<gene>
    <name evidence="2" type="ORF">CRG98_037444</name>
</gene>
<dbReference type="Proteomes" id="UP000233551">
    <property type="component" value="Unassembled WGS sequence"/>
</dbReference>
<protein>
    <submittedName>
        <fullName evidence="2">Uncharacterized protein</fullName>
    </submittedName>
</protein>
<evidence type="ECO:0000256" key="1">
    <source>
        <dbReference type="SAM" id="Phobius"/>
    </source>
</evidence>
<comment type="caution">
    <text evidence="2">The sequence shown here is derived from an EMBL/GenBank/DDBJ whole genome shotgun (WGS) entry which is preliminary data.</text>
</comment>
<organism evidence="2 3">
    <name type="scientific">Punica granatum</name>
    <name type="common">Pomegranate</name>
    <dbReference type="NCBI Taxonomy" id="22663"/>
    <lineage>
        <taxon>Eukaryota</taxon>
        <taxon>Viridiplantae</taxon>
        <taxon>Streptophyta</taxon>
        <taxon>Embryophyta</taxon>
        <taxon>Tracheophyta</taxon>
        <taxon>Spermatophyta</taxon>
        <taxon>Magnoliopsida</taxon>
        <taxon>eudicotyledons</taxon>
        <taxon>Gunneridae</taxon>
        <taxon>Pentapetalae</taxon>
        <taxon>rosids</taxon>
        <taxon>malvids</taxon>
        <taxon>Myrtales</taxon>
        <taxon>Lythraceae</taxon>
        <taxon>Punica</taxon>
    </lineage>
</organism>
<keyword evidence="1" id="KW-1133">Transmembrane helix</keyword>
<evidence type="ECO:0000313" key="2">
    <source>
        <dbReference type="EMBL" id="PKI42168.1"/>
    </source>
</evidence>
<keyword evidence="1" id="KW-0812">Transmembrane</keyword>
<feature type="transmembrane region" description="Helical" evidence="1">
    <location>
        <begin position="136"/>
        <end position="154"/>
    </location>
</feature>
<name>A0A2I0IDU3_PUNGR</name>
<dbReference type="AlphaFoldDB" id="A0A2I0IDU3"/>
<feature type="transmembrane region" description="Helical" evidence="1">
    <location>
        <begin position="94"/>
        <end position="116"/>
    </location>
</feature>
<keyword evidence="1" id="KW-0472">Membrane</keyword>
<dbReference type="PANTHER" id="PTHR19446">
    <property type="entry name" value="REVERSE TRANSCRIPTASES"/>
    <property type="match status" value="1"/>
</dbReference>
<reference evidence="2 3" key="1">
    <citation type="submission" date="2017-11" db="EMBL/GenBank/DDBJ databases">
        <title>De-novo sequencing of pomegranate (Punica granatum L.) genome.</title>
        <authorList>
            <person name="Akparov Z."/>
            <person name="Amiraslanov A."/>
            <person name="Hajiyeva S."/>
            <person name="Abbasov M."/>
            <person name="Kaur K."/>
            <person name="Hamwieh A."/>
            <person name="Solovyev V."/>
            <person name="Salamov A."/>
            <person name="Braich B."/>
            <person name="Kosarev P."/>
            <person name="Mahmoud A."/>
            <person name="Hajiyev E."/>
            <person name="Babayeva S."/>
            <person name="Izzatullayeva V."/>
            <person name="Mammadov A."/>
            <person name="Mammadov A."/>
            <person name="Sharifova S."/>
            <person name="Ojaghi J."/>
            <person name="Eynullazada K."/>
            <person name="Bayramov B."/>
            <person name="Abdulazimova A."/>
            <person name="Shahmuradov I."/>
        </authorList>
    </citation>
    <scope>NUCLEOTIDE SEQUENCE [LARGE SCALE GENOMIC DNA]</scope>
    <source>
        <strain evidence="3">cv. AG2017</strain>
        <tissue evidence="2">Leaf</tissue>
    </source>
</reference>
<dbReference type="EMBL" id="PGOL01003220">
    <property type="protein sequence ID" value="PKI42168.1"/>
    <property type="molecule type" value="Genomic_DNA"/>
</dbReference>
<sequence length="201" mass="22569">MIDLVALNQTSFVPGRHIEDNIITVQELIHMMSPLKRRGKRFVAIKVDLEKAIDRLRWDFIWETLESAGLPDKLRRVIMDCVATPTNCGFVRRLIVCVGALFGATMLIKGRFIWSIGAPLLSRWIGVGWQSLELGIVWRRVGVGLLAMAPLPLFGRTFAFCSKLISVTVRPVRDAVHWDLVVPFGTSSIIKVIGTSRFLVT</sequence>
<evidence type="ECO:0000313" key="3">
    <source>
        <dbReference type="Proteomes" id="UP000233551"/>
    </source>
</evidence>